<dbReference type="Proteomes" id="UP001066276">
    <property type="component" value="Chromosome 1_2"/>
</dbReference>
<dbReference type="AlphaFoldDB" id="A0AAV7W536"/>
<protein>
    <submittedName>
        <fullName evidence="2">Uncharacterized protein</fullName>
    </submittedName>
</protein>
<accession>A0AAV7W536</accession>
<feature type="region of interest" description="Disordered" evidence="1">
    <location>
        <begin position="63"/>
        <end position="83"/>
    </location>
</feature>
<name>A0AAV7W536_PLEWA</name>
<sequence length="190" mass="19856">MPSPGTAEHSGSAPGPPPPACVAALRLTHPGRRQRKAFLIQSTLSAAEVAIFTAYLSSEPVTRSAESLPGGSWSEESLASPSGKHQEAAVAALGAGGGPAVRCADWAQSRVHTACLRAAPSYRRPTAARSVGWTAAAIREEWTRGLWKCEAQRSSHGTDGPCGVLLEVVIKEQNIMTDMSSNGSTGLNRQ</sequence>
<evidence type="ECO:0000313" key="2">
    <source>
        <dbReference type="EMBL" id="KAJ1207662.1"/>
    </source>
</evidence>
<comment type="caution">
    <text evidence="2">The sequence shown here is derived from an EMBL/GenBank/DDBJ whole genome shotgun (WGS) entry which is preliminary data.</text>
</comment>
<organism evidence="2 3">
    <name type="scientific">Pleurodeles waltl</name>
    <name type="common">Iberian ribbed newt</name>
    <dbReference type="NCBI Taxonomy" id="8319"/>
    <lineage>
        <taxon>Eukaryota</taxon>
        <taxon>Metazoa</taxon>
        <taxon>Chordata</taxon>
        <taxon>Craniata</taxon>
        <taxon>Vertebrata</taxon>
        <taxon>Euteleostomi</taxon>
        <taxon>Amphibia</taxon>
        <taxon>Batrachia</taxon>
        <taxon>Caudata</taxon>
        <taxon>Salamandroidea</taxon>
        <taxon>Salamandridae</taxon>
        <taxon>Pleurodelinae</taxon>
        <taxon>Pleurodeles</taxon>
    </lineage>
</organism>
<keyword evidence="3" id="KW-1185">Reference proteome</keyword>
<proteinExistence type="predicted"/>
<gene>
    <name evidence="2" type="ORF">NDU88_003052</name>
</gene>
<evidence type="ECO:0000256" key="1">
    <source>
        <dbReference type="SAM" id="MobiDB-lite"/>
    </source>
</evidence>
<reference evidence="2" key="1">
    <citation type="journal article" date="2022" name="bioRxiv">
        <title>Sequencing and chromosome-scale assembly of the giantPleurodeles waltlgenome.</title>
        <authorList>
            <person name="Brown T."/>
            <person name="Elewa A."/>
            <person name="Iarovenko S."/>
            <person name="Subramanian E."/>
            <person name="Araus A.J."/>
            <person name="Petzold A."/>
            <person name="Susuki M."/>
            <person name="Suzuki K.-i.T."/>
            <person name="Hayashi T."/>
            <person name="Toyoda A."/>
            <person name="Oliveira C."/>
            <person name="Osipova E."/>
            <person name="Leigh N.D."/>
            <person name="Simon A."/>
            <person name="Yun M.H."/>
        </authorList>
    </citation>
    <scope>NUCLEOTIDE SEQUENCE</scope>
    <source>
        <strain evidence="2">20211129_DDA</strain>
        <tissue evidence="2">Liver</tissue>
    </source>
</reference>
<dbReference type="EMBL" id="JANPWB010000002">
    <property type="protein sequence ID" value="KAJ1207662.1"/>
    <property type="molecule type" value="Genomic_DNA"/>
</dbReference>
<evidence type="ECO:0000313" key="3">
    <source>
        <dbReference type="Proteomes" id="UP001066276"/>
    </source>
</evidence>